<reference evidence="6 7" key="1">
    <citation type="journal article" date="2015" name="Nature">
        <title>rRNA introns, odd ribosomes, and small enigmatic genomes across a large radiation of phyla.</title>
        <authorList>
            <person name="Brown C.T."/>
            <person name="Hug L.A."/>
            <person name="Thomas B.C."/>
            <person name="Sharon I."/>
            <person name="Castelle C.J."/>
            <person name="Singh A."/>
            <person name="Wilkins M.J."/>
            <person name="Williams K.H."/>
            <person name="Banfield J.F."/>
        </authorList>
    </citation>
    <scope>NUCLEOTIDE SEQUENCE [LARGE SCALE GENOMIC DNA]</scope>
</reference>
<gene>
    <name evidence="5" type="primary">rpsB</name>
    <name evidence="6" type="ORF">UT11_C0005G0020</name>
</gene>
<organism evidence="6 7">
    <name type="scientific">Berkelbacteria bacterium GW2011_GWA2_38_9</name>
    <dbReference type="NCBI Taxonomy" id="1618334"/>
    <lineage>
        <taxon>Bacteria</taxon>
        <taxon>Candidatus Berkelbacteria</taxon>
    </lineage>
</organism>
<dbReference type="SUPFAM" id="SSF52313">
    <property type="entry name" value="Ribosomal protein S2"/>
    <property type="match status" value="1"/>
</dbReference>
<accession>A0A0G0NX92</accession>
<proteinExistence type="inferred from homology"/>
<evidence type="ECO:0000256" key="4">
    <source>
        <dbReference type="ARBA" id="ARBA00035256"/>
    </source>
</evidence>
<dbReference type="NCBIfam" id="TIGR01011">
    <property type="entry name" value="rpsB_bact"/>
    <property type="match status" value="1"/>
</dbReference>
<keyword evidence="3 5" id="KW-0687">Ribonucleoprotein</keyword>
<evidence type="ECO:0000313" key="6">
    <source>
        <dbReference type="EMBL" id="KKQ90479.1"/>
    </source>
</evidence>
<dbReference type="CDD" id="cd01425">
    <property type="entry name" value="RPS2"/>
    <property type="match status" value="1"/>
</dbReference>
<comment type="caution">
    <text evidence="6">The sequence shown here is derived from an EMBL/GenBank/DDBJ whole genome shotgun (WGS) entry which is preliminary data.</text>
</comment>
<evidence type="ECO:0000313" key="7">
    <source>
        <dbReference type="Proteomes" id="UP000033934"/>
    </source>
</evidence>
<dbReference type="InterPro" id="IPR001865">
    <property type="entry name" value="Ribosomal_uS2"/>
</dbReference>
<dbReference type="PANTHER" id="PTHR12534:SF0">
    <property type="entry name" value="SMALL RIBOSOMAL SUBUNIT PROTEIN US2M"/>
    <property type="match status" value="1"/>
</dbReference>
<evidence type="ECO:0000256" key="3">
    <source>
        <dbReference type="ARBA" id="ARBA00023274"/>
    </source>
</evidence>
<dbReference type="PROSITE" id="PS00962">
    <property type="entry name" value="RIBOSOMAL_S2_1"/>
    <property type="match status" value="1"/>
</dbReference>
<dbReference type="Proteomes" id="UP000033934">
    <property type="component" value="Unassembled WGS sequence"/>
</dbReference>
<dbReference type="HAMAP" id="MF_00291_B">
    <property type="entry name" value="Ribosomal_uS2_B"/>
    <property type="match status" value="1"/>
</dbReference>
<dbReference type="PATRIC" id="fig|1618334.3.peg.86"/>
<dbReference type="Gene3D" id="1.10.287.610">
    <property type="entry name" value="Helix hairpin bin"/>
    <property type="match status" value="1"/>
</dbReference>
<dbReference type="GO" id="GO:0003735">
    <property type="term" value="F:structural constituent of ribosome"/>
    <property type="evidence" value="ECO:0007669"/>
    <property type="project" value="InterPro"/>
</dbReference>
<protein>
    <recommendedName>
        <fullName evidence="4 5">Small ribosomal subunit protein uS2</fullName>
    </recommendedName>
</protein>
<evidence type="ECO:0000256" key="2">
    <source>
        <dbReference type="ARBA" id="ARBA00022980"/>
    </source>
</evidence>
<dbReference type="PRINTS" id="PR00395">
    <property type="entry name" value="RIBOSOMALS2"/>
</dbReference>
<comment type="similarity">
    <text evidence="1 5">Belongs to the universal ribosomal protein uS2 family.</text>
</comment>
<dbReference type="InterPro" id="IPR005706">
    <property type="entry name" value="Ribosomal_uS2_bac/mit/plastid"/>
</dbReference>
<dbReference type="Pfam" id="PF00318">
    <property type="entry name" value="Ribosomal_S2"/>
    <property type="match status" value="1"/>
</dbReference>
<dbReference type="InterPro" id="IPR023591">
    <property type="entry name" value="Ribosomal_uS2_flav_dom_sf"/>
</dbReference>
<evidence type="ECO:0000256" key="5">
    <source>
        <dbReference type="HAMAP-Rule" id="MF_00291"/>
    </source>
</evidence>
<dbReference type="GO" id="GO:0022627">
    <property type="term" value="C:cytosolic small ribosomal subunit"/>
    <property type="evidence" value="ECO:0007669"/>
    <property type="project" value="TreeGrafter"/>
</dbReference>
<sequence>MSTNISSLKQLMEAGVHFGHVAKYWNPKTADYIYTKRDRIHVLDLEKTHKALTEILPKITEYVAQGKVILLVGTKKQIRSIITEVGPATGMPYIDLRWLGGTLTNFKVMQLSIKRMKEIAEFLNSEKSSRIIKKERLNLQRQLERMHEKFGGLLNLNKLPDAVFIIDPHYERNAIHEAKNLGLEIFAILDTNSDPSEVDYVIPANDDAKKSVELIMNSVKEAILAGQKQIKTDTKLQIDTNKDQKSAE</sequence>
<dbReference type="GO" id="GO:0006412">
    <property type="term" value="P:translation"/>
    <property type="evidence" value="ECO:0007669"/>
    <property type="project" value="UniProtKB-UniRule"/>
</dbReference>
<dbReference type="Gene3D" id="3.40.50.10490">
    <property type="entry name" value="Glucose-6-phosphate isomerase like protein, domain 1"/>
    <property type="match status" value="1"/>
</dbReference>
<dbReference type="EMBL" id="LBVO01000005">
    <property type="protein sequence ID" value="KKQ90479.1"/>
    <property type="molecule type" value="Genomic_DNA"/>
</dbReference>
<evidence type="ECO:0000256" key="1">
    <source>
        <dbReference type="ARBA" id="ARBA00006242"/>
    </source>
</evidence>
<dbReference type="PANTHER" id="PTHR12534">
    <property type="entry name" value="30S RIBOSOMAL PROTEIN S2 PROKARYOTIC AND ORGANELLAR"/>
    <property type="match status" value="1"/>
</dbReference>
<dbReference type="InterPro" id="IPR018130">
    <property type="entry name" value="Ribosomal_uS2_CS"/>
</dbReference>
<name>A0A0G0NX92_9BACT</name>
<dbReference type="AlphaFoldDB" id="A0A0G0NX92"/>
<keyword evidence="2 5" id="KW-0689">Ribosomal protein</keyword>